<dbReference type="InParanoid" id="A0A259U2M1"/>
<dbReference type="Pfam" id="PF13424">
    <property type="entry name" value="TPR_12"/>
    <property type="match status" value="2"/>
</dbReference>
<keyword evidence="7" id="KW-0812">Transmembrane</keyword>
<evidence type="ECO:0000313" key="9">
    <source>
        <dbReference type="EMBL" id="OZC04221.1"/>
    </source>
</evidence>
<keyword evidence="3" id="KW-0418">Kinase</keyword>
<feature type="transmembrane region" description="Helical" evidence="7">
    <location>
        <begin position="400"/>
        <end position="421"/>
    </location>
</feature>
<organism evidence="9 10">
    <name type="scientific">Rubricoccus marinus</name>
    <dbReference type="NCBI Taxonomy" id="716817"/>
    <lineage>
        <taxon>Bacteria</taxon>
        <taxon>Pseudomonadati</taxon>
        <taxon>Rhodothermota</taxon>
        <taxon>Rhodothermia</taxon>
        <taxon>Rhodothermales</taxon>
        <taxon>Rubricoccaceae</taxon>
        <taxon>Rubricoccus</taxon>
    </lineage>
</organism>
<keyword evidence="4 5" id="KW-0067">ATP-binding</keyword>
<dbReference type="InterPro" id="IPR011990">
    <property type="entry name" value="TPR-like_helical_dom_sf"/>
</dbReference>
<name>A0A259U2M1_9BACT</name>
<dbReference type="EMBL" id="MQWB01000001">
    <property type="protein sequence ID" value="OZC04221.1"/>
    <property type="molecule type" value="Genomic_DNA"/>
</dbReference>
<evidence type="ECO:0000259" key="8">
    <source>
        <dbReference type="PROSITE" id="PS50011"/>
    </source>
</evidence>
<dbReference type="SUPFAM" id="SSF56112">
    <property type="entry name" value="Protein kinase-like (PK-like)"/>
    <property type="match status" value="1"/>
</dbReference>
<evidence type="ECO:0000256" key="4">
    <source>
        <dbReference type="ARBA" id="ARBA00022840"/>
    </source>
</evidence>
<dbReference type="SMART" id="SM00220">
    <property type="entry name" value="S_TKc"/>
    <property type="match status" value="1"/>
</dbReference>
<reference evidence="9 10" key="1">
    <citation type="submission" date="2016-11" db="EMBL/GenBank/DDBJ databases">
        <title>Study of marine rhodopsin-containing bacteria.</title>
        <authorList>
            <person name="Yoshizawa S."/>
            <person name="Kumagai Y."/>
            <person name="Kogure K."/>
        </authorList>
    </citation>
    <scope>NUCLEOTIDE SEQUENCE [LARGE SCALE GENOMIC DNA]</scope>
    <source>
        <strain evidence="9 10">SG-29</strain>
    </source>
</reference>
<feature type="coiled-coil region" evidence="6">
    <location>
        <begin position="511"/>
        <end position="538"/>
    </location>
</feature>
<dbReference type="GO" id="GO:0005524">
    <property type="term" value="F:ATP binding"/>
    <property type="evidence" value="ECO:0007669"/>
    <property type="project" value="UniProtKB-UniRule"/>
</dbReference>
<dbReference type="PROSITE" id="PS00107">
    <property type="entry name" value="PROTEIN_KINASE_ATP"/>
    <property type="match status" value="1"/>
</dbReference>
<dbReference type="OrthoDB" id="9813021at2"/>
<dbReference type="Gene3D" id="1.25.40.10">
    <property type="entry name" value="Tetratricopeptide repeat domain"/>
    <property type="match status" value="2"/>
</dbReference>
<keyword evidence="10" id="KW-1185">Reference proteome</keyword>
<sequence length="841" mass="90479">MADISERWTRIQTLFEAALERPADDRTAWLRSVCGDDPDLYREVESLLEGDAHQHTLFGGRAADLLGPHDLDAALSPTRAGEIVGPWRLIERIGSGGMGAVYRAERASGDYEQTAALKLIKPGMDSEAVVARFEAERKILARLQHPGIARLLDGGLTADRRPYFAMDLVEGEPITDYADARGLGIDARLRLFAAVCEAVRYAHQSLVVHRDLKPSNIVVTEASGAGSAPEARPVLLDFGIARLLADDEDTALTRTGHRVLTPSFAAPEQIRGESPTTATDVYALGGLLYRLICGAAPLAGETALETEQAVLSETPKRPSARVTPEASGARGLNEAGLMRRLRGDLDVICLKALAEEPERRYGSAAELLADVQRHLAGLPVEARPASGAYRVRKFVARHRVGVIGTAVSLAALVALTAFYTVSLTGERDRVEAEARRSEEVVAFLKDLLLGASPYEAPGEELTARELVDRGAARVDTALAGEPATQAAIQSLIAEVYMDINRAEDAIPLYRKALVSQEAEGLRAEAASTQRELGRALRETGATEEAERYLRSALATFERLPTSDPAETALTQRHLGSLLRDQGDFETAERLYRTALATAQRARGPDDPLTADITNSLVIVLRATDRNSEAADLMADLVASDRRVLPPNHPDLGASLAIHSTLLSQAGRSGEAVRVAREALRVFRAAHPDTTHPDIAGGIHGVAIALEADGQLVMADRTFADAIRRLRASRGDGDTRTLSAIRGYASLKETRGDLSAAIDLYLEGARAAGDTPRYAGALWSDLAAVYVQQGRWPEAREAFRRAADAYRAGDLPEDVAEVTAEWRAAALAVGRPGEGPPRSAER</sequence>
<dbReference type="CDD" id="cd14014">
    <property type="entry name" value="STKc_PknB_like"/>
    <property type="match status" value="1"/>
</dbReference>
<dbReference type="InterPro" id="IPR017441">
    <property type="entry name" value="Protein_kinase_ATP_BS"/>
</dbReference>
<feature type="binding site" evidence="5">
    <location>
        <position position="118"/>
    </location>
    <ligand>
        <name>ATP</name>
        <dbReference type="ChEBI" id="CHEBI:30616"/>
    </ligand>
</feature>
<evidence type="ECO:0000313" key="10">
    <source>
        <dbReference type="Proteomes" id="UP000216446"/>
    </source>
</evidence>
<dbReference type="AlphaFoldDB" id="A0A259U2M1"/>
<dbReference type="GO" id="GO:0004674">
    <property type="term" value="F:protein serine/threonine kinase activity"/>
    <property type="evidence" value="ECO:0007669"/>
    <property type="project" value="TreeGrafter"/>
</dbReference>
<dbReference type="InterPro" id="IPR000719">
    <property type="entry name" value="Prot_kinase_dom"/>
</dbReference>
<keyword evidence="2 5" id="KW-0547">Nucleotide-binding</keyword>
<dbReference type="PROSITE" id="PS50011">
    <property type="entry name" value="PROTEIN_KINASE_DOM"/>
    <property type="match status" value="1"/>
</dbReference>
<accession>A0A259U2M1</accession>
<evidence type="ECO:0000256" key="2">
    <source>
        <dbReference type="ARBA" id="ARBA00022741"/>
    </source>
</evidence>
<feature type="domain" description="Protein kinase" evidence="8">
    <location>
        <begin position="87"/>
        <end position="375"/>
    </location>
</feature>
<keyword evidence="6" id="KW-0175">Coiled coil</keyword>
<evidence type="ECO:0000256" key="5">
    <source>
        <dbReference type="PROSITE-ProRule" id="PRU10141"/>
    </source>
</evidence>
<dbReference type="InterPro" id="IPR019734">
    <property type="entry name" value="TPR_rpt"/>
</dbReference>
<dbReference type="Pfam" id="PF13374">
    <property type="entry name" value="TPR_10"/>
    <property type="match status" value="1"/>
</dbReference>
<dbReference type="InterPro" id="IPR011009">
    <property type="entry name" value="Kinase-like_dom_sf"/>
</dbReference>
<evidence type="ECO:0000256" key="7">
    <source>
        <dbReference type="SAM" id="Phobius"/>
    </source>
</evidence>
<dbReference type="Gene3D" id="1.10.510.10">
    <property type="entry name" value="Transferase(Phosphotransferase) domain 1"/>
    <property type="match status" value="1"/>
</dbReference>
<dbReference type="PANTHER" id="PTHR43289">
    <property type="entry name" value="MITOGEN-ACTIVATED PROTEIN KINASE KINASE KINASE 20-RELATED"/>
    <property type="match status" value="1"/>
</dbReference>
<dbReference type="PANTHER" id="PTHR43289:SF34">
    <property type="entry name" value="SERINE_THREONINE-PROTEIN KINASE YBDM-RELATED"/>
    <property type="match status" value="1"/>
</dbReference>
<dbReference type="Proteomes" id="UP000216446">
    <property type="component" value="Unassembled WGS sequence"/>
</dbReference>
<gene>
    <name evidence="9" type="ORF">BSZ36_15260</name>
</gene>
<dbReference type="Pfam" id="PF00069">
    <property type="entry name" value="Pkinase"/>
    <property type="match status" value="1"/>
</dbReference>
<keyword evidence="1" id="KW-0808">Transferase</keyword>
<dbReference type="SMART" id="SM00028">
    <property type="entry name" value="TPR"/>
    <property type="match status" value="4"/>
</dbReference>
<comment type="caution">
    <text evidence="9">The sequence shown here is derived from an EMBL/GenBank/DDBJ whole genome shotgun (WGS) entry which is preliminary data.</text>
</comment>
<keyword evidence="7" id="KW-0472">Membrane</keyword>
<evidence type="ECO:0000256" key="6">
    <source>
        <dbReference type="SAM" id="Coils"/>
    </source>
</evidence>
<evidence type="ECO:0000256" key="3">
    <source>
        <dbReference type="ARBA" id="ARBA00022777"/>
    </source>
</evidence>
<dbReference type="SUPFAM" id="SSF48452">
    <property type="entry name" value="TPR-like"/>
    <property type="match status" value="3"/>
</dbReference>
<dbReference type="Gene3D" id="3.30.200.20">
    <property type="entry name" value="Phosphorylase Kinase, domain 1"/>
    <property type="match status" value="1"/>
</dbReference>
<protein>
    <recommendedName>
        <fullName evidence="8">Protein kinase domain-containing protein</fullName>
    </recommendedName>
</protein>
<keyword evidence="7" id="KW-1133">Transmembrane helix</keyword>
<dbReference type="RefSeq" id="WP_094550455.1">
    <property type="nucleotide sequence ID" value="NZ_MQWB01000001.1"/>
</dbReference>
<evidence type="ECO:0000256" key="1">
    <source>
        <dbReference type="ARBA" id="ARBA00022679"/>
    </source>
</evidence>
<proteinExistence type="predicted"/>
<dbReference type="InterPro" id="IPR008271">
    <property type="entry name" value="Ser/Thr_kinase_AS"/>
</dbReference>
<dbReference type="PROSITE" id="PS00108">
    <property type="entry name" value="PROTEIN_KINASE_ST"/>
    <property type="match status" value="1"/>
</dbReference>